<dbReference type="PaxDb" id="4113-PGSC0003DMT400086369"/>
<name>M1DBL0_SOLTU</name>
<accession>M1DBL0</accession>
<evidence type="ECO:0000313" key="2">
    <source>
        <dbReference type="EnsemblPlants" id="PGSC0003DMT400086369"/>
    </source>
</evidence>
<proteinExistence type="predicted"/>
<dbReference type="Gramene" id="PGSC0003DMT400086369">
    <property type="protein sequence ID" value="PGSC0003DMT400086369"/>
    <property type="gene ID" value="PGSC0003DMG400035940"/>
</dbReference>
<reference evidence="2" key="2">
    <citation type="submission" date="2015-06" db="UniProtKB">
        <authorList>
            <consortium name="EnsemblPlants"/>
        </authorList>
    </citation>
    <scope>IDENTIFICATION</scope>
    <source>
        <strain evidence="2">DM1-3 516 R44</strain>
    </source>
</reference>
<feature type="compositionally biased region" description="Polar residues" evidence="1">
    <location>
        <begin position="16"/>
        <end position="28"/>
    </location>
</feature>
<dbReference type="InParanoid" id="M1DBL0"/>
<reference evidence="3" key="1">
    <citation type="journal article" date="2011" name="Nature">
        <title>Genome sequence and analysis of the tuber crop potato.</title>
        <authorList>
            <consortium name="The Potato Genome Sequencing Consortium"/>
        </authorList>
    </citation>
    <scope>NUCLEOTIDE SEQUENCE [LARGE SCALE GENOMIC DNA]</scope>
    <source>
        <strain evidence="3">cv. DM1-3 516 R44</strain>
    </source>
</reference>
<sequence length="120" mass="13741">MNTRRANAKKVEEENVNQGVPQGNQAPQVKQAPVDPVMENVTHAEFRLRDFARMNPPMFLCSKMGEDPQVFVEEVYKIIDSMKVTLVEKAELVAYQLKSVAQVWYTQWKRNRTVGTGTID</sequence>
<feature type="region of interest" description="Disordered" evidence="1">
    <location>
        <begin position="1"/>
        <end position="36"/>
    </location>
</feature>
<protein>
    <submittedName>
        <fullName evidence="2">Gag-pol polyprotein</fullName>
    </submittedName>
</protein>
<evidence type="ECO:0000313" key="3">
    <source>
        <dbReference type="Proteomes" id="UP000011115"/>
    </source>
</evidence>
<keyword evidence="3" id="KW-1185">Reference proteome</keyword>
<dbReference type="Proteomes" id="UP000011115">
    <property type="component" value="Unassembled WGS sequence"/>
</dbReference>
<dbReference type="EnsemblPlants" id="PGSC0003DMT400086369">
    <property type="protein sequence ID" value="PGSC0003DMT400086369"/>
    <property type="gene ID" value="PGSC0003DMG400035940"/>
</dbReference>
<evidence type="ECO:0000256" key="1">
    <source>
        <dbReference type="SAM" id="MobiDB-lite"/>
    </source>
</evidence>
<dbReference type="AlphaFoldDB" id="M1DBL0"/>
<organism evidence="2 3">
    <name type="scientific">Solanum tuberosum</name>
    <name type="common">Potato</name>
    <dbReference type="NCBI Taxonomy" id="4113"/>
    <lineage>
        <taxon>Eukaryota</taxon>
        <taxon>Viridiplantae</taxon>
        <taxon>Streptophyta</taxon>
        <taxon>Embryophyta</taxon>
        <taxon>Tracheophyta</taxon>
        <taxon>Spermatophyta</taxon>
        <taxon>Magnoliopsida</taxon>
        <taxon>eudicotyledons</taxon>
        <taxon>Gunneridae</taxon>
        <taxon>Pentapetalae</taxon>
        <taxon>asterids</taxon>
        <taxon>lamiids</taxon>
        <taxon>Solanales</taxon>
        <taxon>Solanaceae</taxon>
        <taxon>Solanoideae</taxon>
        <taxon>Solaneae</taxon>
        <taxon>Solanum</taxon>
    </lineage>
</organism>
<dbReference type="HOGENOM" id="CLU_134717_1_0_1"/>